<organism evidence="2 3">
    <name type="scientific">Catenuloplanes atrovinosus</name>
    <dbReference type="NCBI Taxonomy" id="137266"/>
    <lineage>
        <taxon>Bacteria</taxon>
        <taxon>Bacillati</taxon>
        <taxon>Actinomycetota</taxon>
        <taxon>Actinomycetes</taxon>
        <taxon>Micromonosporales</taxon>
        <taxon>Micromonosporaceae</taxon>
        <taxon>Catenuloplanes</taxon>
    </lineage>
</organism>
<protein>
    <submittedName>
        <fullName evidence="2">Sugar phosphate isomerase/epimerase</fullName>
    </submittedName>
</protein>
<reference evidence="2" key="1">
    <citation type="submission" date="2023-07" db="EMBL/GenBank/DDBJ databases">
        <title>Sequencing the genomes of 1000 actinobacteria strains.</title>
        <authorList>
            <person name="Klenk H.-P."/>
        </authorList>
    </citation>
    <scope>NUCLEOTIDE SEQUENCE</scope>
    <source>
        <strain evidence="2">DSM 44707</strain>
    </source>
</reference>
<dbReference type="Proteomes" id="UP001183643">
    <property type="component" value="Unassembled WGS sequence"/>
</dbReference>
<evidence type="ECO:0000313" key="3">
    <source>
        <dbReference type="Proteomes" id="UP001183643"/>
    </source>
</evidence>
<evidence type="ECO:0000313" key="2">
    <source>
        <dbReference type="EMBL" id="MDR7277454.1"/>
    </source>
</evidence>
<dbReference type="InterPro" id="IPR013022">
    <property type="entry name" value="Xyl_isomerase-like_TIM-brl"/>
</dbReference>
<gene>
    <name evidence="2" type="ORF">J2S41_004232</name>
</gene>
<dbReference type="Gene3D" id="3.20.20.150">
    <property type="entry name" value="Divalent-metal-dependent TIM barrel enzymes"/>
    <property type="match status" value="1"/>
</dbReference>
<dbReference type="PANTHER" id="PTHR12110">
    <property type="entry name" value="HYDROXYPYRUVATE ISOMERASE"/>
    <property type="match status" value="1"/>
</dbReference>
<dbReference type="AlphaFoldDB" id="A0AAE4CBZ7"/>
<dbReference type="InterPro" id="IPR050312">
    <property type="entry name" value="IolE/XylAMocC-like"/>
</dbReference>
<proteinExistence type="predicted"/>
<dbReference type="GO" id="GO:0016853">
    <property type="term" value="F:isomerase activity"/>
    <property type="evidence" value="ECO:0007669"/>
    <property type="project" value="UniProtKB-KW"/>
</dbReference>
<keyword evidence="3" id="KW-1185">Reference proteome</keyword>
<name>A0AAE4CBZ7_9ACTN</name>
<feature type="domain" description="Xylose isomerase-like TIM barrel" evidence="1">
    <location>
        <begin position="27"/>
        <end position="254"/>
    </location>
</feature>
<dbReference type="PANTHER" id="PTHR12110:SF48">
    <property type="entry name" value="BLL3656 PROTEIN"/>
    <property type="match status" value="1"/>
</dbReference>
<evidence type="ECO:0000259" key="1">
    <source>
        <dbReference type="Pfam" id="PF01261"/>
    </source>
</evidence>
<dbReference type="Pfam" id="PF01261">
    <property type="entry name" value="AP_endonuc_2"/>
    <property type="match status" value="1"/>
</dbReference>
<keyword evidence="2" id="KW-0413">Isomerase</keyword>
<dbReference type="SUPFAM" id="SSF51658">
    <property type="entry name" value="Xylose isomerase-like"/>
    <property type="match status" value="1"/>
</dbReference>
<sequence length="268" mass="28296">MELMFTNLQLTGTLPPEPPRYAFAERVAAVAEAGATGIGVTAAELDGIPDGATHQLLDGHGVRIVELEAMFGWFDGDTAPEEALFRLAETYRVPRIKTAVLLIPPAGAPDPDVLAERFAGLCDRAAAHGTAVALEPVVVLPGFGHAAAHDLIRTVDRPNAGLMFDAWHVFRDPSGPSVAETVAARHVAGLELTDGLATPGPDLMDDCVNRRMLPGDGEFDLAGLLRTLRATGAEVPLSVEVLSAELRELTPREHAARVVAAVTKVLEA</sequence>
<dbReference type="InterPro" id="IPR036237">
    <property type="entry name" value="Xyl_isomerase-like_sf"/>
</dbReference>
<comment type="caution">
    <text evidence="2">The sequence shown here is derived from an EMBL/GenBank/DDBJ whole genome shotgun (WGS) entry which is preliminary data.</text>
</comment>
<accession>A0AAE4CBZ7</accession>
<dbReference type="EMBL" id="JAVDYB010000001">
    <property type="protein sequence ID" value="MDR7277454.1"/>
    <property type="molecule type" value="Genomic_DNA"/>
</dbReference>
<dbReference type="RefSeq" id="WP_310369769.1">
    <property type="nucleotide sequence ID" value="NZ_JAVDYB010000001.1"/>
</dbReference>